<feature type="domain" description="Yip1" evidence="7">
    <location>
        <begin position="100"/>
        <end position="259"/>
    </location>
</feature>
<feature type="transmembrane region" description="Helical" evidence="6">
    <location>
        <begin position="116"/>
        <end position="139"/>
    </location>
</feature>
<name>A0ABR2X409_9FUNG</name>
<dbReference type="InterPro" id="IPR039765">
    <property type="entry name" value="Yip5/YIPF1/YIPF2"/>
</dbReference>
<dbReference type="Proteomes" id="UP001479436">
    <property type="component" value="Unassembled WGS sequence"/>
</dbReference>
<comment type="similarity">
    <text evidence="2 6">Belongs to the YIP1 family.</text>
</comment>
<evidence type="ECO:0000313" key="9">
    <source>
        <dbReference type="Proteomes" id="UP001479436"/>
    </source>
</evidence>
<keyword evidence="9" id="KW-1185">Reference proteome</keyword>
<feature type="transmembrane region" description="Helical" evidence="6">
    <location>
        <begin position="151"/>
        <end position="174"/>
    </location>
</feature>
<proteinExistence type="inferred from homology"/>
<evidence type="ECO:0000259" key="7">
    <source>
        <dbReference type="Pfam" id="PF04893"/>
    </source>
</evidence>
<evidence type="ECO:0000256" key="1">
    <source>
        <dbReference type="ARBA" id="ARBA00004141"/>
    </source>
</evidence>
<dbReference type="EMBL" id="JASJQH010000015">
    <property type="protein sequence ID" value="KAK9768503.1"/>
    <property type="molecule type" value="Genomic_DNA"/>
</dbReference>
<accession>A0ABR2X409</accession>
<gene>
    <name evidence="8" type="ORF">K7432_000782</name>
</gene>
<organism evidence="8 9">
    <name type="scientific">Basidiobolus ranarum</name>
    <dbReference type="NCBI Taxonomy" id="34480"/>
    <lineage>
        <taxon>Eukaryota</taxon>
        <taxon>Fungi</taxon>
        <taxon>Fungi incertae sedis</taxon>
        <taxon>Zoopagomycota</taxon>
        <taxon>Entomophthoromycotina</taxon>
        <taxon>Basidiobolomycetes</taxon>
        <taxon>Basidiobolales</taxon>
        <taxon>Basidiobolaceae</taxon>
        <taxon>Basidiobolus</taxon>
    </lineage>
</organism>
<evidence type="ECO:0000256" key="2">
    <source>
        <dbReference type="ARBA" id="ARBA00010596"/>
    </source>
</evidence>
<protein>
    <recommendedName>
        <fullName evidence="6">Protein YIP</fullName>
    </recommendedName>
</protein>
<keyword evidence="3 6" id="KW-0812">Transmembrane</keyword>
<keyword evidence="4 6" id="KW-1133">Transmembrane helix</keyword>
<dbReference type="PANTHER" id="PTHR12822">
    <property type="entry name" value="PROTEIN YIPF"/>
    <property type="match status" value="1"/>
</dbReference>
<comment type="subcellular location">
    <subcellularLocation>
        <location evidence="6">Golgi apparatus membrane</location>
        <topology evidence="6">Multi-pass membrane protein</topology>
    </subcellularLocation>
    <subcellularLocation>
        <location evidence="1">Membrane</location>
        <topology evidence="1">Multi-pass membrane protein</topology>
    </subcellularLocation>
</comment>
<evidence type="ECO:0000256" key="3">
    <source>
        <dbReference type="ARBA" id="ARBA00022692"/>
    </source>
</evidence>
<dbReference type="Pfam" id="PF04893">
    <property type="entry name" value="Yip1"/>
    <property type="match status" value="1"/>
</dbReference>
<feature type="transmembrane region" description="Helical" evidence="6">
    <location>
        <begin position="241"/>
        <end position="261"/>
    </location>
</feature>
<evidence type="ECO:0000256" key="6">
    <source>
        <dbReference type="RuleBase" id="RU361264"/>
    </source>
</evidence>
<feature type="transmembrane region" description="Helical" evidence="6">
    <location>
        <begin position="213"/>
        <end position="235"/>
    </location>
</feature>
<comment type="caution">
    <text evidence="8">The sequence shown here is derived from an EMBL/GenBank/DDBJ whole genome shotgun (WGS) entry which is preliminary data.</text>
</comment>
<dbReference type="PANTHER" id="PTHR12822:SF2">
    <property type="entry name" value="PROTEIN YIPF"/>
    <property type="match status" value="1"/>
</dbReference>
<sequence>MAKGDYDVVMKADNDLEFQDFAEAATNNNSTEGANKSNTINNHVADSQGFTNASFFGQTTQNEPPKKVSMWSVDFYAPYFNIDTLQVGKRMLESVIPFRSNFINDIEDNPDLYGPFWVPTTVIFVIFVTSSLSESIVSYISGEPRVYDFNLLWFSAVTVYVYVTVVPALFWILTKWFKCQPSLLEILNVYGYALSIWIPISVLCIIPNEILRWSLVGVGFATSGFFMCRSMYNVISRSDNMISKLLIIFILAAHAALAFVFKIKFYSYTINLKVIGDITNNISDSFH</sequence>
<reference evidence="8 9" key="1">
    <citation type="submission" date="2023-04" db="EMBL/GenBank/DDBJ databases">
        <title>Genome of Basidiobolus ranarum AG-B5.</title>
        <authorList>
            <person name="Stajich J.E."/>
            <person name="Carter-House D."/>
            <person name="Gryganskyi A."/>
        </authorList>
    </citation>
    <scope>NUCLEOTIDE SEQUENCE [LARGE SCALE GENOMIC DNA]</scope>
    <source>
        <strain evidence="8 9">AG-B5</strain>
    </source>
</reference>
<feature type="transmembrane region" description="Helical" evidence="6">
    <location>
        <begin position="186"/>
        <end position="206"/>
    </location>
</feature>
<evidence type="ECO:0000256" key="4">
    <source>
        <dbReference type="ARBA" id="ARBA00022989"/>
    </source>
</evidence>
<dbReference type="InterPro" id="IPR006977">
    <property type="entry name" value="Yip1_dom"/>
</dbReference>
<evidence type="ECO:0000313" key="8">
    <source>
        <dbReference type="EMBL" id="KAK9768503.1"/>
    </source>
</evidence>
<evidence type="ECO:0000256" key="5">
    <source>
        <dbReference type="ARBA" id="ARBA00023136"/>
    </source>
</evidence>
<keyword evidence="5 6" id="KW-0472">Membrane</keyword>